<dbReference type="AlphaFoldDB" id="A0A397IR17"/>
<dbReference type="EMBL" id="PQFF01000197">
    <property type="protein sequence ID" value="RHZ75544.1"/>
    <property type="molecule type" value="Genomic_DNA"/>
</dbReference>
<evidence type="ECO:0000256" key="1">
    <source>
        <dbReference type="SAM" id="MobiDB-lite"/>
    </source>
</evidence>
<comment type="caution">
    <text evidence="2">The sequence shown here is derived from an EMBL/GenBank/DDBJ whole genome shotgun (WGS) entry which is preliminary data.</text>
</comment>
<reference evidence="2 3" key="1">
    <citation type="submission" date="2018-08" db="EMBL/GenBank/DDBJ databases">
        <title>Genome and evolution of the arbuscular mycorrhizal fungus Diversispora epigaea (formerly Glomus versiforme) and its bacterial endosymbionts.</title>
        <authorList>
            <person name="Sun X."/>
            <person name="Fei Z."/>
            <person name="Harrison M."/>
        </authorList>
    </citation>
    <scope>NUCLEOTIDE SEQUENCE [LARGE SCALE GENOMIC DNA]</scope>
    <source>
        <strain evidence="2 3">IT104</strain>
    </source>
</reference>
<protein>
    <submittedName>
        <fullName evidence="2">Uncharacterized protein</fullName>
    </submittedName>
</protein>
<feature type="region of interest" description="Disordered" evidence="1">
    <location>
        <begin position="147"/>
        <end position="217"/>
    </location>
</feature>
<keyword evidence="3" id="KW-1185">Reference proteome</keyword>
<sequence length="326" mass="36479">MSSSRLRTKDLENCNPNRSEQIQAVRTSEIPRTRERTYRRRFFRRDASHGSSLLPARKNISTSCHHRAWEPKTSKIAILTGANESRLLERPKSPEPANELTEGDSSAGTPVTEAHSFQRDLRKNISTSCHHRAWEPKTSKIAILTGANESRLLERPKSPEPANELTEGDSSAGTPVTEAHSFQRANESRLLERPKSPEPANELTEGDSSAGTPVTEAHSFQHNIKTALEEYADIVIFRCEIKPEKSFGFIELNSEDANKLLRMADFSPPEYGTVNDCCRTFLPGRISIREGRLVKSEVVLQIVLVDSMGEVGTMGALKAGFRNWRK</sequence>
<feature type="region of interest" description="Disordered" evidence="1">
    <location>
        <begin position="82"/>
        <end position="116"/>
    </location>
</feature>
<gene>
    <name evidence="2" type="ORF">Glove_212g183</name>
</gene>
<evidence type="ECO:0000313" key="3">
    <source>
        <dbReference type="Proteomes" id="UP000266861"/>
    </source>
</evidence>
<feature type="compositionally biased region" description="Polar residues" evidence="1">
    <location>
        <begin position="14"/>
        <end position="26"/>
    </location>
</feature>
<dbReference type="Proteomes" id="UP000266861">
    <property type="component" value="Unassembled WGS sequence"/>
</dbReference>
<organism evidence="2 3">
    <name type="scientific">Diversispora epigaea</name>
    <dbReference type="NCBI Taxonomy" id="1348612"/>
    <lineage>
        <taxon>Eukaryota</taxon>
        <taxon>Fungi</taxon>
        <taxon>Fungi incertae sedis</taxon>
        <taxon>Mucoromycota</taxon>
        <taxon>Glomeromycotina</taxon>
        <taxon>Glomeromycetes</taxon>
        <taxon>Diversisporales</taxon>
        <taxon>Diversisporaceae</taxon>
        <taxon>Diversispora</taxon>
    </lineage>
</organism>
<feature type="region of interest" description="Disordered" evidence="1">
    <location>
        <begin position="1"/>
        <end position="33"/>
    </location>
</feature>
<feature type="compositionally biased region" description="Basic and acidic residues" evidence="1">
    <location>
        <begin position="186"/>
        <end position="196"/>
    </location>
</feature>
<evidence type="ECO:0000313" key="2">
    <source>
        <dbReference type="EMBL" id="RHZ75544.1"/>
    </source>
</evidence>
<accession>A0A397IR17</accession>
<feature type="compositionally biased region" description="Polar residues" evidence="1">
    <location>
        <begin position="206"/>
        <end position="217"/>
    </location>
</feature>
<name>A0A397IR17_9GLOM</name>
<proteinExistence type="predicted"/>